<accession>A0A3R8WHV8</accession>
<gene>
    <name evidence="1" type="ORF">DZC72_07945</name>
</gene>
<dbReference type="EMBL" id="QUSX01000001">
    <property type="protein sequence ID" value="RRQ50468.1"/>
    <property type="molecule type" value="Genomic_DNA"/>
</dbReference>
<proteinExistence type="predicted"/>
<keyword evidence="2" id="KW-1185">Reference proteome</keyword>
<dbReference type="PROSITE" id="PS51257">
    <property type="entry name" value="PROKAR_LIPOPROTEIN"/>
    <property type="match status" value="1"/>
</dbReference>
<evidence type="ECO:0000313" key="2">
    <source>
        <dbReference type="Proteomes" id="UP000286990"/>
    </source>
</evidence>
<name>A0A3R8WHV8_9FLAO</name>
<dbReference type="RefSeq" id="WP_125222288.1">
    <property type="nucleotide sequence ID" value="NZ_QUSX01000001.1"/>
</dbReference>
<dbReference type="OrthoDB" id="9773738at2"/>
<dbReference type="Gene3D" id="3.60.15.10">
    <property type="entry name" value="Ribonuclease Z/Hydroxyacylglutathione hydrolase-like"/>
    <property type="match status" value="1"/>
</dbReference>
<evidence type="ECO:0000313" key="1">
    <source>
        <dbReference type="EMBL" id="RRQ50468.1"/>
    </source>
</evidence>
<sequence length="98" mass="10963">MKNIILLVFTLLILGCNSNYKKEGTITTSYEKSDLPTSPLFNTEIVEPTKLFDNIYFVGYEGVGAFVINTTRGIILIDAMWTNDDAKNVIIPSIKNLD</sequence>
<dbReference type="InterPro" id="IPR036866">
    <property type="entry name" value="RibonucZ/Hydroxyglut_hydro"/>
</dbReference>
<organism evidence="1 2">
    <name type="scientific">Maribacter algicola</name>
    <dbReference type="NCBI Taxonomy" id="2498892"/>
    <lineage>
        <taxon>Bacteria</taxon>
        <taxon>Pseudomonadati</taxon>
        <taxon>Bacteroidota</taxon>
        <taxon>Flavobacteriia</taxon>
        <taxon>Flavobacteriales</taxon>
        <taxon>Flavobacteriaceae</taxon>
        <taxon>Maribacter</taxon>
    </lineage>
</organism>
<protein>
    <submittedName>
        <fullName evidence="1">Uncharacterized protein</fullName>
    </submittedName>
</protein>
<reference evidence="2" key="1">
    <citation type="submission" date="2018-12" db="EMBL/GenBank/DDBJ databases">
        <title>Maribacter lutimaris sp. nov., isolated from marine sediment.</title>
        <authorList>
            <person name="Kim K.K."/>
        </authorList>
    </citation>
    <scope>NUCLEOTIDE SEQUENCE [LARGE SCALE GENOMIC DNA]</scope>
    <source>
        <strain evidence="2">PoM-212</strain>
    </source>
</reference>
<dbReference type="AlphaFoldDB" id="A0A3R8WHV8"/>
<dbReference type="SUPFAM" id="SSF56281">
    <property type="entry name" value="Metallo-hydrolase/oxidoreductase"/>
    <property type="match status" value="1"/>
</dbReference>
<dbReference type="Proteomes" id="UP000286990">
    <property type="component" value="Unassembled WGS sequence"/>
</dbReference>
<comment type="caution">
    <text evidence="1">The sequence shown here is derived from an EMBL/GenBank/DDBJ whole genome shotgun (WGS) entry which is preliminary data.</text>
</comment>